<feature type="transmembrane region" description="Helical" evidence="6">
    <location>
        <begin position="104"/>
        <end position="126"/>
    </location>
</feature>
<feature type="transmembrane region" description="Helical" evidence="6">
    <location>
        <begin position="69"/>
        <end position="92"/>
    </location>
</feature>
<dbReference type="GO" id="GO:0016020">
    <property type="term" value="C:membrane"/>
    <property type="evidence" value="ECO:0007669"/>
    <property type="project" value="UniProtKB-SubCell"/>
</dbReference>
<feature type="transmembrane region" description="Helical" evidence="6">
    <location>
        <begin position="138"/>
        <end position="163"/>
    </location>
</feature>
<protein>
    <recommendedName>
        <fullName evidence="7">Rhodopsin domain-containing protein</fullName>
    </recommendedName>
</protein>
<dbReference type="EMBL" id="LSBJ02000002">
    <property type="protein sequence ID" value="OAQ69978.1"/>
    <property type="molecule type" value="Genomic_DNA"/>
</dbReference>
<evidence type="ECO:0000259" key="7">
    <source>
        <dbReference type="Pfam" id="PF20684"/>
    </source>
</evidence>
<comment type="similarity">
    <text evidence="5">Belongs to the SAT4 family.</text>
</comment>
<evidence type="ECO:0000256" key="1">
    <source>
        <dbReference type="ARBA" id="ARBA00004141"/>
    </source>
</evidence>
<dbReference type="AlphaFoldDB" id="A0A179FXM4"/>
<evidence type="ECO:0000313" key="9">
    <source>
        <dbReference type="Proteomes" id="UP000078397"/>
    </source>
</evidence>
<evidence type="ECO:0000256" key="6">
    <source>
        <dbReference type="SAM" id="Phobius"/>
    </source>
</evidence>
<accession>A0A179FXM4</accession>
<dbReference type="OrthoDB" id="4909691at2759"/>
<dbReference type="GeneID" id="28855060"/>
<keyword evidence="4 6" id="KW-0472">Membrane</keyword>
<dbReference type="PANTHER" id="PTHR33048:SF108">
    <property type="entry name" value="INTEGRAL MEMBRANE PROTEIN"/>
    <property type="match status" value="1"/>
</dbReference>
<keyword evidence="3 6" id="KW-1133">Transmembrane helix</keyword>
<comment type="subcellular location">
    <subcellularLocation>
        <location evidence="1">Membrane</location>
        <topology evidence="1">Multi-pass membrane protein</topology>
    </subcellularLocation>
</comment>
<sequence>MALALKVALVGIIIRIFGAIYQKTLIGIYIYIAVIATFYFSTMLLKIFSCKPISAYWRNEKGFCIYQGTIVMADAVMSVLTDAFILLLPLTLTCTLRLPLRKRLRVAGLLCTGGVATAFSLYRLVLMLTDGRSDNRTILLVKVVFSGNAEIGIGLICACLPAVSAIFARYLPSTAAIGNEVVVLSSFDVDITHWGERTADAGPDVVVERSSNTTNYL</sequence>
<reference evidence="8 9" key="1">
    <citation type="journal article" date="2016" name="PLoS Pathog.">
        <title>Biosynthesis of antibiotic leucinostatins in bio-control fungus Purpureocillium lilacinum and their inhibition on phytophthora revealed by genome mining.</title>
        <authorList>
            <person name="Wang G."/>
            <person name="Liu Z."/>
            <person name="Lin R."/>
            <person name="Li E."/>
            <person name="Mao Z."/>
            <person name="Ling J."/>
            <person name="Yang Y."/>
            <person name="Yin W.B."/>
            <person name="Xie B."/>
        </authorList>
    </citation>
    <scope>NUCLEOTIDE SEQUENCE [LARGE SCALE GENOMIC DNA]</scope>
    <source>
        <strain evidence="8">170</strain>
    </source>
</reference>
<dbReference type="Pfam" id="PF20684">
    <property type="entry name" value="Fung_rhodopsin"/>
    <property type="match status" value="1"/>
</dbReference>
<organism evidence="8 9">
    <name type="scientific">Pochonia chlamydosporia 170</name>
    <dbReference type="NCBI Taxonomy" id="1380566"/>
    <lineage>
        <taxon>Eukaryota</taxon>
        <taxon>Fungi</taxon>
        <taxon>Dikarya</taxon>
        <taxon>Ascomycota</taxon>
        <taxon>Pezizomycotina</taxon>
        <taxon>Sordariomycetes</taxon>
        <taxon>Hypocreomycetidae</taxon>
        <taxon>Hypocreales</taxon>
        <taxon>Clavicipitaceae</taxon>
        <taxon>Pochonia</taxon>
    </lineage>
</organism>
<dbReference type="PANTHER" id="PTHR33048">
    <property type="entry name" value="PTH11-LIKE INTEGRAL MEMBRANE PROTEIN (AFU_ORTHOLOGUE AFUA_5G11245)"/>
    <property type="match status" value="1"/>
</dbReference>
<evidence type="ECO:0000256" key="3">
    <source>
        <dbReference type="ARBA" id="ARBA00022989"/>
    </source>
</evidence>
<proteinExistence type="inferred from homology"/>
<name>A0A179FXM4_METCM</name>
<evidence type="ECO:0000256" key="4">
    <source>
        <dbReference type="ARBA" id="ARBA00023136"/>
    </source>
</evidence>
<gene>
    <name evidence="8" type="ORF">VFPPC_13289</name>
</gene>
<dbReference type="RefSeq" id="XP_018146515.1">
    <property type="nucleotide sequence ID" value="XM_018291066.1"/>
</dbReference>
<dbReference type="Proteomes" id="UP000078397">
    <property type="component" value="Unassembled WGS sequence"/>
</dbReference>
<dbReference type="InterPro" id="IPR049326">
    <property type="entry name" value="Rhodopsin_dom_fungi"/>
</dbReference>
<dbReference type="KEGG" id="pchm:VFPPC_13289"/>
<evidence type="ECO:0000313" key="8">
    <source>
        <dbReference type="EMBL" id="OAQ69978.1"/>
    </source>
</evidence>
<dbReference type="InterPro" id="IPR052337">
    <property type="entry name" value="SAT4-like"/>
</dbReference>
<feature type="domain" description="Rhodopsin" evidence="7">
    <location>
        <begin position="4"/>
        <end position="168"/>
    </location>
</feature>
<keyword evidence="2 6" id="KW-0812">Transmembrane</keyword>
<keyword evidence="9" id="KW-1185">Reference proteome</keyword>
<evidence type="ECO:0000256" key="2">
    <source>
        <dbReference type="ARBA" id="ARBA00022692"/>
    </source>
</evidence>
<comment type="caution">
    <text evidence="8">The sequence shown here is derived from an EMBL/GenBank/DDBJ whole genome shotgun (WGS) entry which is preliminary data.</text>
</comment>
<evidence type="ECO:0000256" key="5">
    <source>
        <dbReference type="ARBA" id="ARBA00038359"/>
    </source>
</evidence>
<feature type="transmembrane region" description="Helical" evidence="6">
    <location>
        <begin position="28"/>
        <end position="48"/>
    </location>
</feature>
<dbReference type="STRING" id="1380566.A0A179FXM4"/>